<dbReference type="Pfam" id="PF01740">
    <property type="entry name" value="STAS"/>
    <property type="match status" value="1"/>
</dbReference>
<feature type="domain" description="STAS" evidence="1">
    <location>
        <begin position="13"/>
        <end position="105"/>
    </location>
</feature>
<proteinExistence type="predicted"/>
<sequence>MITSIPKDKTRRILALPKDFSGYTVDSFRTDFEQLAISEQDYIILDCSDTQFIDSSGIGAMVFLYKRIEQKGQQLALLKVNGQPHKLMNLLRVDKTIPFIEKLDV</sequence>
<dbReference type="Gene3D" id="3.30.750.24">
    <property type="entry name" value="STAS domain"/>
    <property type="match status" value="1"/>
</dbReference>
<dbReference type="GO" id="GO:0043856">
    <property type="term" value="F:anti-sigma factor antagonist activity"/>
    <property type="evidence" value="ECO:0007669"/>
    <property type="project" value="TreeGrafter"/>
</dbReference>
<dbReference type="SUPFAM" id="SSF52091">
    <property type="entry name" value="SpoIIaa-like"/>
    <property type="match status" value="1"/>
</dbReference>
<dbReference type="PROSITE" id="PS50801">
    <property type="entry name" value="STAS"/>
    <property type="match status" value="1"/>
</dbReference>
<dbReference type="InterPro" id="IPR036513">
    <property type="entry name" value="STAS_dom_sf"/>
</dbReference>
<keyword evidence="3" id="KW-1185">Reference proteome</keyword>
<accession>A0A9W4R0S7</accession>
<comment type="caution">
    <text evidence="2">The sequence shown here is derived from an EMBL/GenBank/DDBJ whole genome shotgun (WGS) entry which is preliminary data.</text>
</comment>
<dbReference type="CDD" id="cd07043">
    <property type="entry name" value="STAS_anti-anti-sigma_factors"/>
    <property type="match status" value="1"/>
</dbReference>
<reference evidence="2" key="1">
    <citation type="submission" date="2022-07" db="EMBL/GenBank/DDBJ databases">
        <authorList>
            <person name="Criscuolo A."/>
        </authorList>
    </citation>
    <scope>NUCLEOTIDE SEQUENCE</scope>
    <source>
        <strain evidence="2">CIP111854</strain>
    </source>
</reference>
<organism evidence="2 3">
    <name type="scientific">Pseudoalteromonas holothuriae</name>
    <dbReference type="NCBI Taxonomy" id="2963714"/>
    <lineage>
        <taxon>Bacteria</taxon>
        <taxon>Pseudomonadati</taxon>
        <taxon>Pseudomonadota</taxon>
        <taxon>Gammaproteobacteria</taxon>
        <taxon>Alteromonadales</taxon>
        <taxon>Pseudoalteromonadaceae</taxon>
        <taxon>Pseudoalteromonas</taxon>
    </lineage>
</organism>
<dbReference type="EMBL" id="CAMAPC010000012">
    <property type="protein sequence ID" value="CAH9062202.1"/>
    <property type="molecule type" value="Genomic_DNA"/>
</dbReference>
<dbReference type="PANTHER" id="PTHR33495">
    <property type="entry name" value="ANTI-SIGMA FACTOR ANTAGONIST TM_1081-RELATED-RELATED"/>
    <property type="match status" value="1"/>
</dbReference>
<gene>
    <name evidence="2" type="ORF">PSECIP111854_02965</name>
</gene>
<evidence type="ECO:0000259" key="1">
    <source>
        <dbReference type="PROSITE" id="PS50801"/>
    </source>
</evidence>
<dbReference type="InterPro" id="IPR002645">
    <property type="entry name" value="STAS_dom"/>
</dbReference>
<dbReference type="Proteomes" id="UP001152467">
    <property type="component" value="Unassembled WGS sequence"/>
</dbReference>
<dbReference type="RefSeq" id="WP_261626726.1">
    <property type="nucleotide sequence ID" value="NZ_CAMAPC010000012.1"/>
</dbReference>
<dbReference type="AlphaFoldDB" id="A0A9W4R0S7"/>
<protein>
    <recommendedName>
        <fullName evidence="1">STAS domain-containing protein</fullName>
    </recommendedName>
</protein>
<evidence type="ECO:0000313" key="2">
    <source>
        <dbReference type="EMBL" id="CAH9062202.1"/>
    </source>
</evidence>
<evidence type="ECO:0000313" key="3">
    <source>
        <dbReference type="Proteomes" id="UP001152467"/>
    </source>
</evidence>
<name>A0A9W4R0S7_9GAMM</name>